<keyword evidence="2" id="KW-1185">Reference proteome</keyword>
<dbReference type="AlphaFoldDB" id="V9EZL0"/>
<organism evidence="1 2">
    <name type="scientific">Phytophthora nicotianae P1569</name>
    <dbReference type="NCBI Taxonomy" id="1317065"/>
    <lineage>
        <taxon>Eukaryota</taxon>
        <taxon>Sar</taxon>
        <taxon>Stramenopiles</taxon>
        <taxon>Oomycota</taxon>
        <taxon>Peronosporomycetes</taxon>
        <taxon>Peronosporales</taxon>
        <taxon>Peronosporaceae</taxon>
        <taxon>Phytophthora</taxon>
    </lineage>
</organism>
<protein>
    <submittedName>
        <fullName evidence="1">Uncharacterized protein</fullName>
    </submittedName>
</protein>
<proteinExistence type="predicted"/>
<evidence type="ECO:0000313" key="2">
    <source>
        <dbReference type="Proteomes" id="UP000018721"/>
    </source>
</evidence>
<dbReference type="EMBL" id="ANIZ01001893">
    <property type="protein sequence ID" value="ETI44291.1"/>
    <property type="molecule type" value="Genomic_DNA"/>
</dbReference>
<accession>V9EZL0</accession>
<name>V9EZL0_PHYNI</name>
<reference evidence="1 2" key="1">
    <citation type="submission" date="2013-11" db="EMBL/GenBank/DDBJ databases">
        <title>The Genome Sequence of Phytophthora parasitica P1569.</title>
        <authorList>
            <consortium name="The Broad Institute Genomics Platform"/>
            <person name="Russ C."/>
            <person name="Tyler B."/>
            <person name="Panabieres F."/>
            <person name="Shan W."/>
            <person name="Tripathy S."/>
            <person name="Grunwald N."/>
            <person name="Machado M."/>
            <person name="Johnson C.S."/>
            <person name="Arredondo F."/>
            <person name="Hong C."/>
            <person name="Coffey M."/>
            <person name="Young S.K."/>
            <person name="Zeng Q."/>
            <person name="Gargeya S."/>
            <person name="Fitzgerald M."/>
            <person name="Abouelleil A."/>
            <person name="Alvarado L."/>
            <person name="Chapman S.B."/>
            <person name="Gainer-Dewar J."/>
            <person name="Goldberg J."/>
            <person name="Griggs A."/>
            <person name="Gujja S."/>
            <person name="Hansen M."/>
            <person name="Howarth C."/>
            <person name="Imamovic A."/>
            <person name="Ireland A."/>
            <person name="Larimer J."/>
            <person name="McCowan C."/>
            <person name="Murphy C."/>
            <person name="Pearson M."/>
            <person name="Poon T.W."/>
            <person name="Priest M."/>
            <person name="Roberts A."/>
            <person name="Saif S."/>
            <person name="Shea T."/>
            <person name="Sykes S."/>
            <person name="Wortman J."/>
            <person name="Nusbaum C."/>
            <person name="Birren B."/>
        </authorList>
    </citation>
    <scope>NUCLEOTIDE SEQUENCE [LARGE SCALE GENOMIC DNA]</scope>
    <source>
        <strain evidence="1 2">P1569</strain>
    </source>
</reference>
<dbReference type="HOGENOM" id="CLU_2019775_0_0_1"/>
<sequence>MHILGYGISCRFPPPLARSIAGAYRAQSVIFLFVVVGKGREIEFGQFGAAAAEGSLGGWSGYRGYQIANIQLRTSLMEGSRPTYSTFRNMSWLEVSERNRENNSMSTLIFRDITAFRMFCIAD</sequence>
<comment type="caution">
    <text evidence="1">The sequence shown here is derived from an EMBL/GenBank/DDBJ whole genome shotgun (WGS) entry which is preliminary data.</text>
</comment>
<dbReference type="Proteomes" id="UP000018721">
    <property type="component" value="Unassembled WGS sequence"/>
</dbReference>
<gene>
    <name evidence="1" type="ORF">F443_11004</name>
</gene>
<evidence type="ECO:0000313" key="1">
    <source>
        <dbReference type="EMBL" id="ETI44291.1"/>
    </source>
</evidence>